<gene>
    <name evidence="1" type="ORF">J2853_002689</name>
</gene>
<keyword evidence="2" id="KW-1185">Reference proteome</keyword>
<dbReference type="Proteomes" id="UP001225356">
    <property type="component" value="Unassembled WGS sequence"/>
</dbReference>
<sequence length="102" mass="11272">MLSALQFQPPVNPRMRIEIKVSDDLNLRPATPVGQKASAAADDPYLHGGGILASGTTGTIFNCTSAFNRAWDRLERIDMSHLLTRKPQSEWPSFAAGPFPYW</sequence>
<proteinExistence type="predicted"/>
<evidence type="ECO:0000313" key="2">
    <source>
        <dbReference type="Proteomes" id="UP001225356"/>
    </source>
</evidence>
<evidence type="ECO:0000313" key="1">
    <source>
        <dbReference type="EMBL" id="MDP9843478.1"/>
    </source>
</evidence>
<organism evidence="1 2">
    <name type="scientific">Streptosporangium lutulentum</name>
    <dbReference type="NCBI Taxonomy" id="1461250"/>
    <lineage>
        <taxon>Bacteria</taxon>
        <taxon>Bacillati</taxon>
        <taxon>Actinomycetota</taxon>
        <taxon>Actinomycetes</taxon>
        <taxon>Streptosporangiales</taxon>
        <taxon>Streptosporangiaceae</taxon>
        <taxon>Streptosporangium</taxon>
    </lineage>
</organism>
<dbReference type="EMBL" id="JAUSQU010000001">
    <property type="protein sequence ID" value="MDP9843478.1"/>
    <property type="molecule type" value="Genomic_DNA"/>
</dbReference>
<accession>A0ABT9Q9S2</accession>
<name>A0ABT9Q9S2_9ACTN</name>
<dbReference type="RefSeq" id="WP_307557698.1">
    <property type="nucleotide sequence ID" value="NZ_JAUSQU010000001.1"/>
</dbReference>
<reference evidence="1 2" key="1">
    <citation type="submission" date="2023-07" db="EMBL/GenBank/DDBJ databases">
        <title>Sequencing the genomes of 1000 actinobacteria strains.</title>
        <authorList>
            <person name="Klenk H.-P."/>
        </authorList>
    </citation>
    <scope>NUCLEOTIDE SEQUENCE [LARGE SCALE GENOMIC DNA]</scope>
    <source>
        <strain evidence="1 2">DSM 46740</strain>
    </source>
</reference>
<protein>
    <submittedName>
        <fullName evidence="1">Uncharacterized protein</fullName>
    </submittedName>
</protein>
<comment type="caution">
    <text evidence="1">The sequence shown here is derived from an EMBL/GenBank/DDBJ whole genome shotgun (WGS) entry which is preliminary data.</text>
</comment>